<keyword evidence="5 7" id="KW-1133">Transmembrane helix</keyword>
<feature type="transmembrane region" description="Helical" evidence="7">
    <location>
        <begin position="149"/>
        <end position="171"/>
    </location>
</feature>
<dbReference type="PROSITE" id="PS50928">
    <property type="entry name" value="ABC_TM1"/>
    <property type="match status" value="1"/>
</dbReference>
<comment type="caution">
    <text evidence="9">The sequence shown here is derived from an EMBL/GenBank/DDBJ whole genome shotgun (WGS) entry which is preliminary data.</text>
</comment>
<feature type="transmembrane region" description="Helical" evidence="7">
    <location>
        <begin position="115"/>
        <end position="137"/>
    </location>
</feature>
<keyword evidence="3" id="KW-1003">Cell membrane</keyword>
<accession>A0A0P6XPL6</accession>
<evidence type="ECO:0000256" key="4">
    <source>
        <dbReference type="ARBA" id="ARBA00022692"/>
    </source>
</evidence>
<dbReference type="STRING" id="360411.AC812_00630"/>
<evidence type="ECO:0000313" key="10">
    <source>
        <dbReference type="Proteomes" id="UP000050514"/>
    </source>
</evidence>
<name>A0A0P6XPL6_9CHLR</name>
<dbReference type="CDD" id="cd06261">
    <property type="entry name" value="TM_PBP2"/>
    <property type="match status" value="1"/>
</dbReference>
<dbReference type="InterPro" id="IPR050901">
    <property type="entry name" value="BP-dep_ABC_trans_perm"/>
</dbReference>
<evidence type="ECO:0000256" key="6">
    <source>
        <dbReference type="ARBA" id="ARBA00023136"/>
    </source>
</evidence>
<feature type="transmembrane region" description="Helical" evidence="7">
    <location>
        <begin position="220"/>
        <end position="240"/>
    </location>
</feature>
<comment type="similarity">
    <text evidence="7">Belongs to the binding-protein-dependent transport system permease family.</text>
</comment>
<evidence type="ECO:0000256" key="7">
    <source>
        <dbReference type="RuleBase" id="RU363032"/>
    </source>
</evidence>
<dbReference type="RefSeq" id="WP_061913313.1">
    <property type="nucleotide sequence ID" value="NZ_DF967971.1"/>
</dbReference>
<dbReference type="SUPFAM" id="SSF161098">
    <property type="entry name" value="MetI-like"/>
    <property type="match status" value="1"/>
</dbReference>
<proteinExistence type="inferred from homology"/>
<keyword evidence="6 7" id="KW-0472">Membrane</keyword>
<organism evidence="9 10">
    <name type="scientific">Bellilinea caldifistulae</name>
    <dbReference type="NCBI Taxonomy" id="360411"/>
    <lineage>
        <taxon>Bacteria</taxon>
        <taxon>Bacillati</taxon>
        <taxon>Chloroflexota</taxon>
        <taxon>Anaerolineae</taxon>
        <taxon>Anaerolineales</taxon>
        <taxon>Anaerolineaceae</taxon>
        <taxon>Bellilinea</taxon>
    </lineage>
</organism>
<dbReference type="Pfam" id="PF00528">
    <property type="entry name" value="BPD_transp_1"/>
    <property type="match status" value="1"/>
</dbReference>
<dbReference type="InterPro" id="IPR000515">
    <property type="entry name" value="MetI-like"/>
</dbReference>
<dbReference type="InterPro" id="IPR035906">
    <property type="entry name" value="MetI-like_sf"/>
</dbReference>
<dbReference type="Gene3D" id="1.10.3720.10">
    <property type="entry name" value="MetI-like"/>
    <property type="match status" value="1"/>
</dbReference>
<evidence type="ECO:0000259" key="8">
    <source>
        <dbReference type="PROSITE" id="PS50928"/>
    </source>
</evidence>
<dbReference type="EMBL" id="LGHJ01000003">
    <property type="protein sequence ID" value="KPL78607.1"/>
    <property type="molecule type" value="Genomic_DNA"/>
</dbReference>
<evidence type="ECO:0000256" key="2">
    <source>
        <dbReference type="ARBA" id="ARBA00022448"/>
    </source>
</evidence>
<dbReference type="AlphaFoldDB" id="A0A0P6XPL6"/>
<comment type="subcellular location">
    <subcellularLocation>
        <location evidence="1 7">Cell membrane</location>
        <topology evidence="1 7">Multi-pass membrane protein</topology>
    </subcellularLocation>
</comment>
<dbReference type="OrthoDB" id="61400at2"/>
<protein>
    <submittedName>
        <fullName evidence="9">ABC transporter permease</fullName>
    </submittedName>
</protein>
<keyword evidence="2 7" id="KW-0813">Transport</keyword>
<reference evidence="9 10" key="1">
    <citation type="submission" date="2015-07" db="EMBL/GenBank/DDBJ databases">
        <title>Draft genome of Bellilinea caldifistulae DSM 17877.</title>
        <authorList>
            <person name="Hemp J."/>
            <person name="Ward L.M."/>
            <person name="Pace L.A."/>
            <person name="Fischer W.W."/>
        </authorList>
    </citation>
    <scope>NUCLEOTIDE SEQUENCE [LARGE SCALE GENOMIC DNA]</scope>
    <source>
        <strain evidence="9 10">GOMI-1</strain>
    </source>
</reference>
<dbReference type="Proteomes" id="UP000050514">
    <property type="component" value="Unassembled WGS sequence"/>
</dbReference>
<evidence type="ECO:0000256" key="1">
    <source>
        <dbReference type="ARBA" id="ARBA00004651"/>
    </source>
</evidence>
<keyword evidence="10" id="KW-1185">Reference proteome</keyword>
<feature type="transmembrane region" description="Helical" evidence="7">
    <location>
        <begin position="12"/>
        <end position="33"/>
    </location>
</feature>
<feature type="transmembrane region" description="Helical" evidence="7">
    <location>
        <begin position="252"/>
        <end position="271"/>
    </location>
</feature>
<feature type="transmembrane region" description="Helical" evidence="7">
    <location>
        <begin position="84"/>
        <end position="106"/>
    </location>
</feature>
<evidence type="ECO:0000313" key="9">
    <source>
        <dbReference type="EMBL" id="KPL78607.1"/>
    </source>
</evidence>
<dbReference type="PANTHER" id="PTHR32243:SF18">
    <property type="entry name" value="INNER MEMBRANE ABC TRANSPORTER PERMEASE PROTEIN YCJP"/>
    <property type="match status" value="1"/>
</dbReference>
<gene>
    <name evidence="9" type="ORF">AC812_00630</name>
</gene>
<sequence length="286" mass="31076">MNTSRQIGSKVLYFLLTLLALLVIYAPIAWLFLASISTRADLLATPPRWIPEHPTLKNYLDILVPGTAVSEVARTFKITLGNSLLVALTTTVISLVIGSLAAYALARLRLPFRNAVFFGVLSVRMIPEISLVIPLYIIAARLSILNKPIVLILTYLSFALPFTIWMLTTFFETVPEELEDAALIDGSSRLNTLFRVVIPVAAPGIISTALFTFLLAWDEFFFALIFTSTVAAKTVPVAIAEFTGRYAVDITAMMTGGILAALPPVLLALIFQRFIVSGLSAGAVKG</sequence>
<feature type="transmembrane region" description="Helical" evidence="7">
    <location>
        <begin position="192"/>
        <end position="214"/>
    </location>
</feature>
<evidence type="ECO:0000256" key="3">
    <source>
        <dbReference type="ARBA" id="ARBA00022475"/>
    </source>
</evidence>
<keyword evidence="4 7" id="KW-0812">Transmembrane</keyword>
<evidence type="ECO:0000256" key="5">
    <source>
        <dbReference type="ARBA" id="ARBA00022989"/>
    </source>
</evidence>
<feature type="domain" description="ABC transmembrane type-1" evidence="8">
    <location>
        <begin position="80"/>
        <end position="271"/>
    </location>
</feature>
<dbReference type="GO" id="GO:0055085">
    <property type="term" value="P:transmembrane transport"/>
    <property type="evidence" value="ECO:0007669"/>
    <property type="project" value="InterPro"/>
</dbReference>
<dbReference type="PANTHER" id="PTHR32243">
    <property type="entry name" value="MALTOSE TRANSPORT SYSTEM PERMEASE-RELATED"/>
    <property type="match status" value="1"/>
</dbReference>
<dbReference type="GO" id="GO:0005886">
    <property type="term" value="C:plasma membrane"/>
    <property type="evidence" value="ECO:0007669"/>
    <property type="project" value="UniProtKB-SubCell"/>
</dbReference>